<keyword evidence="3" id="KW-0255">Endonuclease</keyword>
<evidence type="ECO:0000313" key="4">
    <source>
        <dbReference type="Proteomes" id="UP001602013"/>
    </source>
</evidence>
<dbReference type="GO" id="GO:0004519">
    <property type="term" value="F:endonuclease activity"/>
    <property type="evidence" value="ECO:0007669"/>
    <property type="project" value="UniProtKB-KW"/>
</dbReference>
<dbReference type="Pfam" id="PF03372">
    <property type="entry name" value="Exo_endo_phos"/>
    <property type="match status" value="1"/>
</dbReference>
<reference evidence="3 4" key="1">
    <citation type="submission" date="2024-10" db="EMBL/GenBank/DDBJ databases">
        <title>The Natural Products Discovery Center: Release of the First 8490 Sequenced Strains for Exploring Actinobacteria Biosynthetic Diversity.</title>
        <authorList>
            <person name="Kalkreuter E."/>
            <person name="Kautsar S.A."/>
            <person name="Yang D."/>
            <person name="Bader C.D."/>
            <person name="Teijaro C.N."/>
            <person name="Fluegel L."/>
            <person name="Davis C.M."/>
            <person name="Simpson J.R."/>
            <person name="Lauterbach L."/>
            <person name="Steele A.D."/>
            <person name="Gui C."/>
            <person name="Meng S."/>
            <person name="Li G."/>
            <person name="Viehrig K."/>
            <person name="Ye F."/>
            <person name="Su P."/>
            <person name="Kiefer A.F."/>
            <person name="Nichols A."/>
            <person name="Cepeda A.J."/>
            <person name="Yan W."/>
            <person name="Fan B."/>
            <person name="Jiang Y."/>
            <person name="Adhikari A."/>
            <person name="Zheng C.-J."/>
            <person name="Schuster L."/>
            <person name="Cowan T.M."/>
            <person name="Smanski M.J."/>
            <person name="Chevrette M.G."/>
            <person name="De Carvalho L.P.S."/>
            <person name="Shen B."/>
        </authorList>
    </citation>
    <scope>NUCLEOTIDE SEQUENCE [LARGE SCALE GENOMIC DNA]</scope>
    <source>
        <strain evidence="3 4">NPDC002173</strain>
    </source>
</reference>
<dbReference type="InterPro" id="IPR005135">
    <property type="entry name" value="Endo/exonuclease/phosphatase"/>
</dbReference>
<accession>A0ABW6SZV3</accession>
<proteinExistence type="predicted"/>
<sequence>MDRWRCGTDAKGRTRWTRGRILASFSVLVAGLLLFHAAVPNTVGNLGSLLETFLPWLGLAVPVLLCLATLRRSTTATVATALLAAVWIALFGRLVLPAGRGTAHDLIVLQHNVNDENPNPAGTARALVRAGADLVALEELTPAALPVYEAALAAGYPYRAVVGTVGLWSRYPLSESRPVDIRPDGVDGDWSRGLRSTVRVPSGDLAVYVAHLPSVRIRLSGGFSSGWRNESAVALGAAIAAEKLDRVILLGDLNSTLDDRGLCPVTSRMTPAEGGFGFSWPATFPLARIDHVMAHGATPTATWTLPATGSDHLPVVARVTL</sequence>
<keyword evidence="1" id="KW-0472">Membrane</keyword>
<keyword evidence="3" id="KW-0540">Nuclease</keyword>
<keyword evidence="1" id="KW-0812">Transmembrane</keyword>
<keyword evidence="4" id="KW-1185">Reference proteome</keyword>
<dbReference type="RefSeq" id="WP_387415588.1">
    <property type="nucleotide sequence ID" value="NZ_JBIASD010000021.1"/>
</dbReference>
<evidence type="ECO:0000259" key="2">
    <source>
        <dbReference type="Pfam" id="PF03372"/>
    </source>
</evidence>
<dbReference type="InterPro" id="IPR036691">
    <property type="entry name" value="Endo/exonu/phosph_ase_sf"/>
</dbReference>
<organism evidence="3 4">
    <name type="scientific">Microtetraspora malaysiensis</name>
    <dbReference type="NCBI Taxonomy" id="161358"/>
    <lineage>
        <taxon>Bacteria</taxon>
        <taxon>Bacillati</taxon>
        <taxon>Actinomycetota</taxon>
        <taxon>Actinomycetes</taxon>
        <taxon>Streptosporangiales</taxon>
        <taxon>Streptosporangiaceae</taxon>
        <taxon>Microtetraspora</taxon>
    </lineage>
</organism>
<protein>
    <submittedName>
        <fullName evidence="3">Endonuclease/exonuclease/phosphatase family protein</fullName>
    </submittedName>
</protein>
<dbReference type="EMBL" id="JBIASD010000021">
    <property type="protein sequence ID" value="MFF3669464.1"/>
    <property type="molecule type" value="Genomic_DNA"/>
</dbReference>
<evidence type="ECO:0000313" key="3">
    <source>
        <dbReference type="EMBL" id="MFF3669464.1"/>
    </source>
</evidence>
<feature type="transmembrane region" description="Helical" evidence="1">
    <location>
        <begin position="21"/>
        <end position="41"/>
    </location>
</feature>
<comment type="caution">
    <text evidence="3">The sequence shown here is derived from an EMBL/GenBank/DDBJ whole genome shotgun (WGS) entry which is preliminary data.</text>
</comment>
<keyword evidence="3" id="KW-0378">Hydrolase</keyword>
<gene>
    <name evidence="3" type="ORF">ACFYXI_28125</name>
</gene>
<feature type="domain" description="Endonuclease/exonuclease/phosphatase" evidence="2">
    <location>
        <begin position="109"/>
        <end position="312"/>
    </location>
</feature>
<keyword evidence="1" id="KW-1133">Transmembrane helix</keyword>
<name>A0ABW6SZV3_9ACTN</name>
<feature type="transmembrane region" description="Helical" evidence="1">
    <location>
        <begin position="77"/>
        <end position="96"/>
    </location>
</feature>
<dbReference type="SUPFAM" id="SSF56219">
    <property type="entry name" value="DNase I-like"/>
    <property type="match status" value="1"/>
</dbReference>
<feature type="transmembrane region" description="Helical" evidence="1">
    <location>
        <begin position="53"/>
        <end position="70"/>
    </location>
</feature>
<evidence type="ECO:0000256" key="1">
    <source>
        <dbReference type="SAM" id="Phobius"/>
    </source>
</evidence>
<dbReference type="Gene3D" id="3.60.10.10">
    <property type="entry name" value="Endonuclease/exonuclease/phosphatase"/>
    <property type="match status" value="1"/>
</dbReference>
<dbReference type="Proteomes" id="UP001602013">
    <property type="component" value="Unassembled WGS sequence"/>
</dbReference>